<evidence type="ECO:0000313" key="1">
    <source>
        <dbReference type="EMBL" id="OIO08567.1"/>
    </source>
</evidence>
<dbReference type="STRING" id="1805146.AUJ27_00540"/>
<dbReference type="InterPro" id="IPR019068">
    <property type="entry name" value="Restrct_endonuc_II_MjaI"/>
</dbReference>
<gene>
    <name evidence="1" type="ORF">AUJ27_00540</name>
</gene>
<dbReference type="Pfam" id="PF09568">
    <property type="entry name" value="RE_MjaI"/>
    <property type="match status" value="1"/>
</dbReference>
<accession>A0A1J4TED2</accession>
<keyword evidence="1" id="KW-0540">Nuclease</keyword>
<sequence length="210" mass="24754">MPKEWILNQANMRWGLTKKTKVGPVAELIRKCAPKTIKEWEKFYLEKAYSKQHLEQLGKTLFIKVTDICKAEIEDVTEEDCINFIYNLVINRTFDGYQSEIQTIYGQLEKILGVKIESASDEWDRGYNVDYFIKVNDKYIGLQIKPAGYEYITQIINEREQQKETHKKFTAKYGGKVFYIISITEGKNKIIHNREVIEEIKQEIERLKSI</sequence>
<dbReference type="GO" id="GO:0003677">
    <property type="term" value="F:DNA binding"/>
    <property type="evidence" value="ECO:0007669"/>
    <property type="project" value="InterPro"/>
</dbReference>
<evidence type="ECO:0000313" key="2">
    <source>
        <dbReference type="Proteomes" id="UP000183192"/>
    </source>
</evidence>
<reference evidence="1 2" key="1">
    <citation type="journal article" date="2016" name="Environ. Microbiol.">
        <title>Genomic resolution of a cold subsurface aquifer community provides metabolic insights for novel microbes adapted to high CO concentrations.</title>
        <authorList>
            <person name="Probst A.J."/>
            <person name="Castelle C.J."/>
            <person name="Singh A."/>
            <person name="Brown C.T."/>
            <person name="Anantharaman K."/>
            <person name="Sharon I."/>
            <person name="Hug L.A."/>
            <person name="Burstein D."/>
            <person name="Emerson J.B."/>
            <person name="Thomas B.C."/>
            <person name="Banfield J.F."/>
        </authorList>
    </citation>
    <scope>NUCLEOTIDE SEQUENCE [LARGE SCALE GENOMIC DNA]</scope>
    <source>
        <strain evidence="1">CG1_02_37_44</strain>
    </source>
</reference>
<proteinExistence type="predicted"/>
<dbReference type="GO" id="GO:0009307">
    <property type="term" value="P:DNA restriction-modification system"/>
    <property type="evidence" value="ECO:0007669"/>
    <property type="project" value="InterPro"/>
</dbReference>
<dbReference type="EMBL" id="MNUU01000007">
    <property type="protein sequence ID" value="OIO08567.1"/>
    <property type="molecule type" value="Genomic_DNA"/>
</dbReference>
<protein>
    <submittedName>
        <fullName evidence="1">MjaI family restriction endonuclease</fullName>
    </submittedName>
</protein>
<organism evidence="1 2">
    <name type="scientific">Candidatus Falkowbacteria bacterium CG1_02_37_44</name>
    <dbReference type="NCBI Taxonomy" id="1805146"/>
    <lineage>
        <taxon>Bacteria</taxon>
        <taxon>Candidatus Falkowiibacteriota</taxon>
    </lineage>
</organism>
<dbReference type="AlphaFoldDB" id="A0A1J4TED2"/>
<keyword evidence="1" id="KW-0378">Hydrolase</keyword>
<keyword evidence="1" id="KW-0255">Endonuclease</keyword>
<comment type="caution">
    <text evidence="1">The sequence shown here is derived from an EMBL/GenBank/DDBJ whole genome shotgun (WGS) entry which is preliminary data.</text>
</comment>
<name>A0A1J4TED2_9BACT</name>
<dbReference type="GO" id="GO:0009036">
    <property type="term" value="F:type II site-specific deoxyribonuclease activity"/>
    <property type="evidence" value="ECO:0007669"/>
    <property type="project" value="InterPro"/>
</dbReference>
<dbReference type="Proteomes" id="UP000183192">
    <property type="component" value="Unassembled WGS sequence"/>
</dbReference>